<dbReference type="InterPro" id="IPR004367">
    <property type="entry name" value="Cyclin_C-dom"/>
</dbReference>
<evidence type="ECO:0000313" key="6">
    <source>
        <dbReference type="Proteomes" id="UP001558613"/>
    </source>
</evidence>
<organism evidence="5 6">
    <name type="scientific">Cirrhinus molitorella</name>
    <name type="common">mud carp</name>
    <dbReference type="NCBI Taxonomy" id="172907"/>
    <lineage>
        <taxon>Eukaryota</taxon>
        <taxon>Metazoa</taxon>
        <taxon>Chordata</taxon>
        <taxon>Craniata</taxon>
        <taxon>Vertebrata</taxon>
        <taxon>Euteleostomi</taxon>
        <taxon>Actinopterygii</taxon>
        <taxon>Neopterygii</taxon>
        <taxon>Teleostei</taxon>
        <taxon>Ostariophysi</taxon>
        <taxon>Cypriniformes</taxon>
        <taxon>Cyprinidae</taxon>
        <taxon>Labeoninae</taxon>
        <taxon>Labeonini</taxon>
        <taxon>Cirrhinus</taxon>
    </lineage>
</organism>
<evidence type="ECO:0000256" key="2">
    <source>
        <dbReference type="RuleBase" id="RU000383"/>
    </source>
</evidence>
<dbReference type="SMART" id="SM01332">
    <property type="entry name" value="Cyclin_C"/>
    <property type="match status" value="1"/>
</dbReference>
<dbReference type="Pfam" id="PF00134">
    <property type="entry name" value="Cyclin_N"/>
    <property type="match status" value="1"/>
</dbReference>
<sequence length="469" mass="52946">MGVILIEANSRHALVQKTEVPYLLRSRVPLGNASNVIGVNKGVDVPKRQKAVRVKQNAKAKRPAAKAKAYSTENERISEVCDTVKQPVPHADVCQDSEHLQKPSDAPQAFSSLLLNIPDVDSADAQMCSEYVCDIYSYLKHLEDLMSIRPHYLEGQEVSGDMRAVAIDWLMQVQREFKLRQETLFMTVSIADCFLQNNPVPKKYLQLVCVTAMLIASKYEERYPPTVGDFAFVTDGAYTCGDMRRMERIVLKRLNYSLGRPVPTHFLQRACKIGQAGPRECELASFLMEVAVLDYDLVHVPPSLMAAAAFGASLRILGSRQWNKSLEHYTGYSEETLAPVMQAIIRTLEKVTDQCKLQEIKRKYGKVSLSICKADVDGFSMSEYTDRWQSISGRNSQCIPAAAQLSHTHKHTHALARRERRSLTQSFAKQKVIEWVNGHFTPPEPEPQHSDAFQRLSDGDWYGYISYRS</sequence>
<name>A0ABR3L213_9TELE</name>
<reference evidence="5 6" key="1">
    <citation type="submission" date="2023-09" db="EMBL/GenBank/DDBJ databases">
        <authorList>
            <person name="Wang M."/>
        </authorList>
    </citation>
    <scope>NUCLEOTIDE SEQUENCE [LARGE SCALE GENOMIC DNA]</scope>
    <source>
        <strain evidence="5">GT-2023</strain>
        <tissue evidence="5">Liver</tissue>
    </source>
</reference>
<comment type="similarity">
    <text evidence="2">Belongs to the cyclin family.</text>
</comment>
<dbReference type="SMART" id="SM00385">
    <property type="entry name" value="CYCLIN"/>
    <property type="match status" value="2"/>
</dbReference>
<dbReference type="InterPro" id="IPR039361">
    <property type="entry name" value="Cyclin"/>
</dbReference>
<evidence type="ECO:0000313" key="5">
    <source>
        <dbReference type="EMBL" id="KAL1246847.1"/>
    </source>
</evidence>
<dbReference type="PANTHER" id="PTHR10177">
    <property type="entry name" value="CYCLINS"/>
    <property type="match status" value="1"/>
</dbReference>
<feature type="domain" description="Cyclin-like" evidence="3">
    <location>
        <begin position="265"/>
        <end position="346"/>
    </location>
</feature>
<gene>
    <name evidence="5" type="ORF">QQF64_034782</name>
</gene>
<dbReference type="EMBL" id="JAYMGO010000084">
    <property type="protein sequence ID" value="KAL1246847.1"/>
    <property type="molecule type" value="Genomic_DNA"/>
</dbReference>
<evidence type="ECO:0000259" key="3">
    <source>
        <dbReference type="SMART" id="SM00385"/>
    </source>
</evidence>
<proteinExistence type="inferred from homology"/>
<keyword evidence="1 2" id="KW-0195">Cyclin</keyword>
<dbReference type="InterPro" id="IPR036915">
    <property type="entry name" value="Cyclin-like_sf"/>
</dbReference>
<comment type="caution">
    <text evidence="5">The sequence shown here is derived from an EMBL/GenBank/DDBJ whole genome shotgun (WGS) entry which is preliminary data.</text>
</comment>
<evidence type="ECO:0000259" key="4">
    <source>
        <dbReference type="SMART" id="SM01332"/>
    </source>
</evidence>
<dbReference type="SUPFAM" id="SSF47954">
    <property type="entry name" value="Cyclin-like"/>
    <property type="match status" value="2"/>
</dbReference>
<dbReference type="InterPro" id="IPR013763">
    <property type="entry name" value="Cyclin-like_dom"/>
</dbReference>
<evidence type="ECO:0000256" key="1">
    <source>
        <dbReference type="ARBA" id="ARBA00023127"/>
    </source>
</evidence>
<feature type="domain" description="Cyclin C-terminal" evidence="4">
    <location>
        <begin position="261"/>
        <end position="377"/>
    </location>
</feature>
<dbReference type="InterPro" id="IPR006671">
    <property type="entry name" value="Cyclin_N"/>
</dbReference>
<accession>A0ABR3L213</accession>
<protein>
    <submittedName>
        <fullName evidence="5">Uncharacterized protein</fullName>
    </submittedName>
</protein>
<feature type="domain" description="Cyclin-like" evidence="3">
    <location>
        <begin position="168"/>
        <end position="252"/>
    </location>
</feature>
<dbReference type="Gene3D" id="1.10.472.10">
    <property type="entry name" value="Cyclin-like"/>
    <property type="match status" value="2"/>
</dbReference>
<dbReference type="Pfam" id="PF02984">
    <property type="entry name" value="Cyclin_C"/>
    <property type="match status" value="1"/>
</dbReference>
<keyword evidence="6" id="KW-1185">Reference proteome</keyword>
<dbReference type="CDD" id="cd20507">
    <property type="entry name" value="CYCLIN_CCNB1-like_rpt1"/>
    <property type="match status" value="1"/>
</dbReference>
<dbReference type="Proteomes" id="UP001558613">
    <property type="component" value="Unassembled WGS sequence"/>
</dbReference>